<proteinExistence type="inferred from homology"/>
<evidence type="ECO:0000256" key="2">
    <source>
        <dbReference type="ARBA" id="ARBA00022603"/>
    </source>
</evidence>
<keyword evidence="3 6" id="KW-0808">Transferase</keyword>
<sequence length="538" mass="58444">MTETGGIVYLVGAGPGDAAYLTVRSRQLLAEAEAIVYDALIDESLLQLAPAGCQRIHVGKRGGQPSWQQADIDRLLVAQCQQGKRVVRLKSGDPFIFGRCTEEIQALKAARCPYEVIPGISSALAGPLLAGIPLTDPVMSHSFTVVTGHDCDRLDWETLTRTPTLVILMGTRQLDEILRQLLQHGKSPQTPIAIIRACGTSRQFIWTGTFADIRDRTRGESLSPAVMVIGEVVKLRDYLLPDSPSRRPLSPDSADVSMSNYSSHAANSSPNSASDLTGKTVLVTRSAGQSSTFTEMLTDAGATVIEMPALEIRPPSSWESLDSAIARISEFDWLILTSANAVDYFCDRLLAIGKDTRILAGVKIAVVGKKTAATLQQRSLTADYIPPDFVADSLVEQFPEDVSGQKILFPRVETGGREVLVAEFTTQGAIVEEVAAYESGCPEAIAPEAWKALQQRRIDIVTFASSKTVRNFCQLLDRQSRSGDRSWQSLLNNVRIASIGPQTSKTCYELLGRVDVEAEEYTLDGLLQALLSKGEGIY</sequence>
<dbReference type="EMBL" id="JAMXFF010000026">
    <property type="protein sequence ID" value="MCT7968067.1"/>
    <property type="molecule type" value="Genomic_DNA"/>
</dbReference>
<dbReference type="PANTHER" id="PTHR45790:SF3">
    <property type="entry name" value="S-ADENOSYL-L-METHIONINE-DEPENDENT UROPORPHYRINOGEN III METHYLTRANSFERASE, CHLOROPLASTIC"/>
    <property type="match status" value="1"/>
</dbReference>
<accession>A0ABT2MTJ9</accession>
<feature type="region of interest" description="Disordered" evidence="7">
    <location>
        <begin position="244"/>
        <end position="274"/>
    </location>
</feature>
<evidence type="ECO:0000256" key="5">
    <source>
        <dbReference type="ARBA" id="ARBA00023244"/>
    </source>
</evidence>
<evidence type="ECO:0000256" key="3">
    <source>
        <dbReference type="ARBA" id="ARBA00022679"/>
    </source>
</evidence>
<dbReference type="InterPro" id="IPR006366">
    <property type="entry name" value="CobA/CysG_C"/>
</dbReference>
<dbReference type="Gene3D" id="3.30.950.10">
    <property type="entry name" value="Methyltransferase, Cobalt-precorrin-4 Transmethylase, Domain 2"/>
    <property type="match status" value="1"/>
</dbReference>
<dbReference type="NCBIfam" id="NF004790">
    <property type="entry name" value="PRK06136.1"/>
    <property type="match status" value="1"/>
</dbReference>
<dbReference type="NCBIfam" id="TIGR01469">
    <property type="entry name" value="cobA_cysG_Cterm"/>
    <property type="match status" value="1"/>
</dbReference>
<dbReference type="Pfam" id="PF00590">
    <property type="entry name" value="TP_methylase"/>
    <property type="match status" value="1"/>
</dbReference>
<dbReference type="InterPro" id="IPR014777">
    <property type="entry name" value="4pyrrole_Mease_sub1"/>
</dbReference>
<dbReference type="InterPro" id="IPR000878">
    <property type="entry name" value="4pyrrol_Mease"/>
</dbReference>
<dbReference type="RefSeq" id="WP_368007610.1">
    <property type="nucleotide sequence ID" value="NZ_JAMXFF010000026.1"/>
</dbReference>
<gene>
    <name evidence="10" type="primary">cobA</name>
    <name evidence="10" type="ORF">NG799_17280</name>
</gene>
<dbReference type="InterPro" id="IPR050161">
    <property type="entry name" value="Siro_Cobalamin_biosynth"/>
</dbReference>
<comment type="caution">
    <text evidence="10">The sequence shown here is derived from an EMBL/GenBank/DDBJ whole genome shotgun (WGS) entry which is preliminary data.</text>
</comment>
<dbReference type="InterPro" id="IPR036108">
    <property type="entry name" value="4pyrrol_syn_uPrphyn_synt_sf"/>
</dbReference>
<dbReference type="Gene3D" id="3.40.50.10090">
    <property type="match status" value="2"/>
</dbReference>
<name>A0ABT2MTJ9_9CYAN</name>
<evidence type="ECO:0000256" key="1">
    <source>
        <dbReference type="ARBA" id="ARBA00012162"/>
    </source>
</evidence>
<dbReference type="InterPro" id="IPR035996">
    <property type="entry name" value="4pyrrol_Methylase_sf"/>
</dbReference>
<dbReference type="GO" id="GO:0032259">
    <property type="term" value="P:methylation"/>
    <property type="evidence" value="ECO:0007669"/>
    <property type="project" value="UniProtKB-KW"/>
</dbReference>
<organism evidence="10 11">
    <name type="scientific">Laspinema palackyanum D2a</name>
    <dbReference type="NCBI Taxonomy" id="2953684"/>
    <lineage>
        <taxon>Bacteria</taxon>
        <taxon>Bacillati</taxon>
        <taxon>Cyanobacteriota</taxon>
        <taxon>Cyanophyceae</taxon>
        <taxon>Oscillatoriophycideae</taxon>
        <taxon>Oscillatoriales</taxon>
        <taxon>Laspinemataceae</taxon>
        <taxon>Laspinema</taxon>
        <taxon>Laspinema palackyanum</taxon>
    </lineage>
</organism>
<dbReference type="SUPFAM" id="SSF69618">
    <property type="entry name" value="HemD-like"/>
    <property type="match status" value="1"/>
</dbReference>
<dbReference type="PROSITE" id="PS00840">
    <property type="entry name" value="SUMT_2"/>
    <property type="match status" value="1"/>
</dbReference>
<dbReference type="GO" id="GO:0004851">
    <property type="term" value="F:uroporphyrin-III C-methyltransferase activity"/>
    <property type="evidence" value="ECO:0007669"/>
    <property type="project" value="UniProtKB-EC"/>
</dbReference>
<keyword evidence="5" id="KW-0627">Porphyrin biosynthesis</keyword>
<evidence type="ECO:0000259" key="9">
    <source>
        <dbReference type="Pfam" id="PF02602"/>
    </source>
</evidence>
<keyword evidence="4" id="KW-0949">S-adenosyl-L-methionine</keyword>
<feature type="domain" description="Tetrapyrrole biosynthesis uroporphyrinogen III synthase" evidence="9">
    <location>
        <begin position="293"/>
        <end position="528"/>
    </location>
</feature>
<feature type="domain" description="Tetrapyrrole methylase" evidence="8">
    <location>
        <begin position="8"/>
        <end position="213"/>
    </location>
</feature>
<dbReference type="EC" id="2.1.1.107" evidence="1"/>
<dbReference type="CDD" id="cd11642">
    <property type="entry name" value="SUMT"/>
    <property type="match status" value="1"/>
</dbReference>
<evidence type="ECO:0000256" key="4">
    <source>
        <dbReference type="ARBA" id="ARBA00022691"/>
    </source>
</evidence>
<dbReference type="SUPFAM" id="SSF53790">
    <property type="entry name" value="Tetrapyrrole methylase"/>
    <property type="match status" value="1"/>
</dbReference>
<dbReference type="Proteomes" id="UP001525890">
    <property type="component" value="Unassembled WGS sequence"/>
</dbReference>
<comment type="similarity">
    <text evidence="6">Belongs to the precorrin methyltransferase family.</text>
</comment>
<evidence type="ECO:0000256" key="6">
    <source>
        <dbReference type="RuleBase" id="RU003960"/>
    </source>
</evidence>
<dbReference type="InterPro" id="IPR003043">
    <property type="entry name" value="Uropor_MeTrfase_CS"/>
</dbReference>
<dbReference type="CDD" id="cd06578">
    <property type="entry name" value="HemD"/>
    <property type="match status" value="1"/>
</dbReference>
<protein>
    <recommendedName>
        <fullName evidence="1">uroporphyrinogen-III C-methyltransferase</fullName>
        <ecNumber evidence="1">2.1.1.107</ecNumber>
    </recommendedName>
</protein>
<dbReference type="InterPro" id="IPR014776">
    <property type="entry name" value="4pyrrole_Mease_sub2"/>
</dbReference>
<keyword evidence="2 6" id="KW-0489">Methyltransferase</keyword>
<evidence type="ECO:0000256" key="7">
    <source>
        <dbReference type="SAM" id="MobiDB-lite"/>
    </source>
</evidence>
<dbReference type="InterPro" id="IPR003754">
    <property type="entry name" value="4pyrrol_synth_uPrphyn_synth"/>
</dbReference>
<evidence type="ECO:0000313" key="11">
    <source>
        <dbReference type="Proteomes" id="UP001525890"/>
    </source>
</evidence>
<evidence type="ECO:0000259" key="8">
    <source>
        <dbReference type="Pfam" id="PF00590"/>
    </source>
</evidence>
<evidence type="ECO:0000313" key="10">
    <source>
        <dbReference type="EMBL" id="MCT7968067.1"/>
    </source>
</evidence>
<dbReference type="Pfam" id="PF02602">
    <property type="entry name" value="HEM4"/>
    <property type="match status" value="1"/>
</dbReference>
<reference evidence="10 11" key="1">
    <citation type="journal article" date="2022" name="Front. Microbiol.">
        <title>High genomic differentiation and limited gene flow indicate recent cryptic speciation within the genus Laspinema (cyanobacteria).</title>
        <authorList>
            <person name="Stanojkovic A."/>
            <person name="Skoupy S."/>
            <person name="Skaloud P."/>
            <person name="Dvorak P."/>
        </authorList>
    </citation>
    <scope>NUCLEOTIDE SEQUENCE [LARGE SCALE GENOMIC DNA]</scope>
    <source>
        <strain evidence="10 11">D2a</strain>
    </source>
</reference>
<dbReference type="Gene3D" id="3.40.1010.10">
    <property type="entry name" value="Cobalt-precorrin-4 Transmethylase, Domain 1"/>
    <property type="match status" value="1"/>
</dbReference>
<dbReference type="PANTHER" id="PTHR45790">
    <property type="entry name" value="SIROHEME SYNTHASE-RELATED"/>
    <property type="match status" value="1"/>
</dbReference>
<keyword evidence="11" id="KW-1185">Reference proteome</keyword>